<accession>A0AAD8KU43</accession>
<evidence type="ECO:0000313" key="3">
    <source>
        <dbReference type="Proteomes" id="UP001229421"/>
    </source>
</evidence>
<dbReference type="AlphaFoldDB" id="A0AAD8KU43"/>
<gene>
    <name evidence="2" type="ORF">QVD17_15889</name>
</gene>
<evidence type="ECO:0000313" key="2">
    <source>
        <dbReference type="EMBL" id="KAK1427206.1"/>
    </source>
</evidence>
<dbReference type="EMBL" id="JAUHHV010000004">
    <property type="protein sequence ID" value="KAK1427206.1"/>
    <property type="molecule type" value="Genomic_DNA"/>
</dbReference>
<evidence type="ECO:0000256" key="1">
    <source>
        <dbReference type="SAM" id="MobiDB-lite"/>
    </source>
</evidence>
<sequence>MSVILTLTHTILIIKHTLQHTTLQLRIKFNTLPNQLTPSYTPNPNIVNNKKNPIPKQNQTHKQRSTTYSPTKSKPSTIRFFPSVLPISHVWPCTLLTIRSYHRVGFEGY</sequence>
<organism evidence="2 3">
    <name type="scientific">Tagetes erecta</name>
    <name type="common">African marigold</name>
    <dbReference type="NCBI Taxonomy" id="13708"/>
    <lineage>
        <taxon>Eukaryota</taxon>
        <taxon>Viridiplantae</taxon>
        <taxon>Streptophyta</taxon>
        <taxon>Embryophyta</taxon>
        <taxon>Tracheophyta</taxon>
        <taxon>Spermatophyta</taxon>
        <taxon>Magnoliopsida</taxon>
        <taxon>eudicotyledons</taxon>
        <taxon>Gunneridae</taxon>
        <taxon>Pentapetalae</taxon>
        <taxon>asterids</taxon>
        <taxon>campanulids</taxon>
        <taxon>Asterales</taxon>
        <taxon>Asteraceae</taxon>
        <taxon>Asteroideae</taxon>
        <taxon>Heliantheae alliance</taxon>
        <taxon>Tageteae</taxon>
        <taxon>Tagetes</taxon>
    </lineage>
</organism>
<proteinExistence type="predicted"/>
<feature type="region of interest" description="Disordered" evidence="1">
    <location>
        <begin position="36"/>
        <end position="74"/>
    </location>
</feature>
<protein>
    <submittedName>
        <fullName evidence="2">Uncharacterized protein</fullName>
    </submittedName>
</protein>
<feature type="compositionally biased region" description="Low complexity" evidence="1">
    <location>
        <begin position="65"/>
        <end position="74"/>
    </location>
</feature>
<feature type="compositionally biased region" description="Low complexity" evidence="1">
    <location>
        <begin position="42"/>
        <end position="58"/>
    </location>
</feature>
<comment type="caution">
    <text evidence="2">The sequence shown here is derived from an EMBL/GenBank/DDBJ whole genome shotgun (WGS) entry which is preliminary data.</text>
</comment>
<keyword evidence="3" id="KW-1185">Reference proteome</keyword>
<reference evidence="2" key="1">
    <citation type="journal article" date="2023" name="bioRxiv">
        <title>Improved chromosome-level genome assembly for marigold (Tagetes erecta).</title>
        <authorList>
            <person name="Jiang F."/>
            <person name="Yuan L."/>
            <person name="Wang S."/>
            <person name="Wang H."/>
            <person name="Xu D."/>
            <person name="Wang A."/>
            <person name="Fan W."/>
        </authorList>
    </citation>
    <scope>NUCLEOTIDE SEQUENCE</scope>
    <source>
        <strain evidence="2">WSJ</strain>
        <tissue evidence="2">Leaf</tissue>
    </source>
</reference>
<name>A0AAD8KU43_TARER</name>
<dbReference type="Proteomes" id="UP001229421">
    <property type="component" value="Unassembled WGS sequence"/>
</dbReference>